<evidence type="ECO:0000256" key="3">
    <source>
        <dbReference type="ARBA" id="ARBA00022827"/>
    </source>
</evidence>
<dbReference type="InterPro" id="IPR000960">
    <property type="entry name" value="Flavin_mOase"/>
</dbReference>
<evidence type="ECO:0000256" key="1">
    <source>
        <dbReference type="ARBA" id="ARBA00009183"/>
    </source>
</evidence>
<name>A0A232M3C9_9EURO</name>
<evidence type="ECO:0000313" key="6">
    <source>
        <dbReference type="EMBL" id="OXV10903.1"/>
    </source>
</evidence>
<dbReference type="Pfam" id="PF13450">
    <property type="entry name" value="NAD_binding_8"/>
    <property type="match status" value="1"/>
</dbReference>
<dbReference type="Proteomes" id="UP000243515">
    <property type="component" value="Unassembled WGS sequence"/>
</dbReference>
<dbReference type="InterPro" id="IPR050346">
    <property type="entry name" value="FMO-like"/>
</dbReference>
<keyword evidence="2" id="KW-0285">Flavoprotein</keyword>
<comment type="similarity">
    <text evidence="1">Belongs to the FMO family.</text>
</comment>
<accession>A0A232M3C9</accession>
<dbReference type="Gene3D" id="3.50.50.60">
    <property type="entry name" value="FAD/NAD(P)-binding domain"/>
    <property type="match status" value="2"/>
</dbReference>
<sequence length="496" mass="56505">MTRVRNIAVIGAGPSGLAAAKYLLAEDAFERIEIFEQRSKVGGVWNHHGKSVEDQLSMSIPHAQLDPKIPLEKPIWHAVNDAEERLEAIFLSPLYSGMETNIPKLLMQYSDQPFPPDEQLFPRSQIVLDYIEKYAEDIRSRIQFKNQVQEVVLDDPERSTWAVTWKNLQSGLTRTDRYDAVVVAAGKFDVPYLPYIEGIVTWNETYPGIISHSKYYDTPDPFHNKKVVIVGSAASAFDIGSQIAKVCRAPLLSSQRSESYFSFGPETDRVVCEVIAEFLSPTTHQRGIRFADGRIEEEIDAILFCTGYFYSYPFLSSLRPPVVGDGSRTLNVYQQMFYIDHPTMVFTILPQKIIPFPLAENQASVFARVWSGRLSLPSNTEMRVWEESFIAKNGSGRSFHLLRFPLDVDYHNFLYDWAASAMPKLGLASEGNGKMGSRWGEKERWMRYHFPEIKKKFLNKEEKRHSIRSLEELGFDFDEARAGWDALMAASISGSR</sequence>
<comment type="caution">
    <text evidence="6">The sequence shown here is derived from an EMBL/GenBank/DDBJ whole genome shotgun (WGS) entry which is preliminary data.</text>
</comment>
<dbReference type="OrthoDB" id="66881at2759"/>
<dbReference type="InterPro" id="IPR036188">
    <property type="entry name" value="FAD/NAD-bd_sf"/>
</dbReference>
<evidence type="ECO:0008006" key="8">
    <source>
        <dbReference type="Google" id="ProtNLM"/>
    </source>
</evidence>
<proteinExistence type="inferred from homology"/>
<dbReference type="PANTHER" id="PTHR23023">
    <property type="entry name" value="DIMETHYLANILINE MONOOXYGENASE"/>
    <property type="match status" value="1"/>
</dbReference>
<gene>
    <name evidence="6" type="ORF">Egran_01336</name>
</gene>
<reference evidence="6 7" key="1">
    <citation type="journal article" date="2015" name="Environ. Microbiol.">
        <title>Metagenome sequence of Elaphomyces granulatus from sporocarp tissue reveals Ascomycota ectomycorrhizal fingerprints of genome expansion and a Proteobacteria-rich microbiome.</title>
        <authorList>
            <person name="Quandt C.A."/>
            <person name="Kohler A."/>
            <person name="Hesse C.N."/>
            <person name="Sharpton T.J."/>
            <person name="Martin F."/>
            <person name="Spatafora J.W."/>
        </authorList>
    </citation>
    <scope>NUCLEOTIDE SEQUENCE [LARGE SCALE GENOMIC DNA]</scope>
    <source>
        <strain evidence="6 7">OSC145934</strain>
    </source>
</reference>
<keyword evidence="5" id="KW-0560">Oxidoreductase</keyword>
<dbReference type="GO" id="GO:0071949">
    <property type="term" value="F:FAD binding"/>
    <property type="evidence" value="ECO:0007669"/>
    <property type="project" value="EnsemblFungi"/>
</dbReference>
<dbReference type="GO" id="GO:0004499">
    <property type="term" value="F:N,N-dimethylaniline monooxygenase activity"/>
    <property type="evidence" value="ECO:0007669"/>
    <property type="project" value="EnsemblFungi"/>
</dbReference>
<evidence type="ECO:0000313" key="7">
    <source>
        <dbReference type="Proteomes" id="UP000243515"/>
    </source>
</evidence>
<keyword evidence="7" id="KW-1185">Reference proteome</keyword>
<dbReference type="InterPro" id="IPR020946">
    <property type="entry name" value="Flavin_mOase-like"/>
</dbReference>
<dbReference type="SUPFAM" id="SSF51905">
    <property type="entry name" value="FAD/NAD(P)-binding domain"/>
    <property type="match status" value="2"/>
</dbReference>
<evidence type="ECO:0000256" key="2">
    <source>
        <dbReference type="ARBA" id="ARBA00022630"/>
    </source>
</evidence>
<dbReference type="PRINTS" id="PR00370">
    <property type="entry name" value="FMOXYGENASE"/>
</dbReference>
<dbReference type="EMBL" id="NPHW01002702">
    <property type="protein sequence ID" value="OXV10903.1"/>
    <property type="molecule type" value="Genomic_DNA"/>
</dbReference>
<evidence type="ECO:0000256" key="5">
    <source>
        <dbReference type="ARBA" id="ARBA00023002"/>
    </source>
</evidence>
<keyword evidence="3" id="KW-0274">FAD</keyword>
<dbReference type="Pfam" id="PF00743">
    <property type="entry name" value="FMO-like"/>
    <property type="match status" value="2"/>
</dbReference>
<keyword evidence="4" id="KW-0521">NADP</keyword>
<dbReference type="GO" id="GO:0050661">
    <property type="term" value="F:NADP binding"/>
    <property type="evidence" value="ECO:0007669"/>
    <property type="project" value="InterPro"/>
</dbReference>
<dbReference type="AlphaFoldDB" id="A0A232M3C9"/>
<protein>
    <recommendedName>
        <fullName evidence="8">FAD/NAD(P)-binding domain-containing protein</fullName>
    </recommendedName>
</protein>
<organism evidence="6 7">
    <name type="scientific">Elaphomyces granulatus</name>
    <dbReference type="NCBI Taxonomy" id="519963"/>
    <lineage>
        <taxon>Eukaryota</taxon>
        <taxon>Fungi</taxon>
        <taxon>Dikarya</taxon>
        <taxon>Ascomycota</taxon>
        <taxon>Pezizomycotina</taxon>
        <taxon>Eurotiomycetes</taxon>
        <taxon>Eurotiomycetidae</taxon>
        <taxon>Eurotiales</taxon>
        <taxon>Elaphomycetaceae</taxon>
        <taxon>Elaphomyces</taxon>
    </lineage>
</organism>
<evidence type="ECO:0000256" key="4">
    <source>
        <dbReference type="ARBA" id="ARBA00022857"/>
    </source>
</evidence>